<dbReference type="Gene3D" id="3.80.10.10">
    <property type="entry name" value="Ribonuclease Inhibitor"/>
    <property type="match status" value="1"/>
</dbReference>
<dbReference type="OrthoDB" id="3172239at2759"/>
<proteinExistence type="predicted"/>
<dbReference type="Proteomes" id="UP000807469">
    <property type="component" value="Unassembled WGS sequence"/>
</dbReference>
<evidence type="ECO:0000313" key="2">
    <source>
        <dbReference type="EMBL" id="KAF9475885.1"/>
    </source>
</evidence>
<dbReference type="AlphaFoldDB" id="A0A9P6CWQ6"/>
<comment type="caution">
    <text evidence="2">The sequence shown here is derived from an EMBL/GenBank/DDBJ whole genome shotgun (WGS) entry which is preliminary data.</text>
</comment>
<gene>
    <name evidence="2" type="ORF">BDN70DRAFT_205371</name>
</gene>
<dbReference type="PROSITE" id="PS50181">
    <property type="entry name" value="FBOX"/>
    <property type="match status" value="1"/>
</dbReference>
<dbReference type="SUPFAM" id="SSF81383">
    <property type="entry name" value="F-box domain"/>
    <property type="match status" value="1"/>
</dbReference>
<evidence type="ECO:0000259" key="1">
    <source>
        <dbReference type="PROSITE" id="PS50181"/>
    </source>
</evidence>
<dbReference type="SUPFAM" id="SSF52047">
    <property type="entry name" value="RNI-like"/>
    <property type="match status" value="1"/>
</dbReference>
<name>A0A9P6CWQ6_9AGAR</name>
<accession>A0A9P6CWQ6</accession>
<reference evidence="2" key="1">
    <citation type="submission" date="2020-11" db="EMBL/GenBank/DDBJ databases">
        <authorList>
            <consortium name="DOE Joint Genome Institute"/>
            <person name="Ahrendt S."/>
            <person name="Riley R."/>
            <person name="Andreopoulos W."/>
            <person name="Labutti K."/>
            <person name="Pangilinan J."/>
            <person name="Ruiz-Duenas F.J."/>
            <person name="Barrasa J.M."/>
            <person name="Sanchez-Garcia M."/>
            <person name="Camarero S."/>
            <person name="Miyauchi S."/>
            <person name="Serrano A."/>
            <person name="Linde D."/>
            <person name="Babiker R."/>
            <person name="Drula E."/>
            <person name="Ayuso-Fernandez I."/>
            <person name="Pacheco R."/>
            <person name="Padilla G."/>
            <person name="Ferreira P."/>
            <person name="Barriuso J."/>
            <person name="Kellner H."/>
            <person name="Castanera R."/>
            <person name="Alfaro M."/>
            <person name="Ramirez L."/>
            <person name="Pisabarro A.G."/>
            <person name="Kuo A."/>
            <person name="Tritt A."/>
            <person name="Lipzen A."/>
            <person name="He G."/>
            <person name="Yan M."/>
            <person name="Ng V."/>
            <person name="Cullen D."/>
            <person name="Martin F."/>
            <person name="Rosso M.-N."/>
            <person name="Henrissat B."/>
            <person name="Hibbett D."/>
            <person name="Martinez A.T."/>
            <person name="Grigoriev I.V."/>
        </authorList>
    </citation>
    <scope>NUCLEOTIDE SEQUENCE</scope>
    <source>
        <strain evidence="2">CIRM-BRFM 674</strain>
    </source>
</reference>
<dbReference type="EMBL" id="MU155315">
    <property type="protein sequence ID" value="KAF9475885.1"/>
    <property type="molecule type" value="Genomic_DNA"/>
</dbReference>
<sequence length="570" mass="64689">MDDIRILDDTAKKQRLKVEQLCREIDERQAALAATLHQRNSLVPISSLPPEILGHIFALVQYRDLSCNTEDRLDWIALTHVCWRWRDIALNLPSLWVDLPTDYPEWVEEMIQRSKTCGLTVYATVNEDCYETNEYGPPQVDIQPGLITALTQIHRIRDLSLHCKDGIAWHSIQCSVDLCSAPRLEKICLNAEELTSENDYIYISKNILRDTSALRQLQLIGCCIDWSSHPLFRCHSLTHLSLQDMLTEYTPTAKAFVDALKAMPVLQTLDLRWSFPDGEEWDSKMLHIPHLQNLHIEADSSDSVGFFRHISFPPSCIVKIVLYDNKEIDCSSFARSYSNASPEIIFRTLALKVRPLPTLHFQLELFVQSGITLLWVSNQLVKEYTPHLDYSHKSSPNLSGPGQWTIVSTHLIPQIFNCELDLSNIECIILSTTIPTVMPEQLAVTLGGLVSLRIVIGEGPGARTLLDAMCVINKAAAPTTTSTGNAIDSVYLLQITSIYFRDVAFVEQDVLEEENLDECNKIPMKIFREFLVLRRDLGAAIQILTLRRDDGVSEEYLQILEEIGVNVEFE</sequence>
<dbReference type="Pfam" id="PF12937">
    <property type="entry name" value="F-box-like"/>
    <property type="match status" value="1"/>
</dbReference>
<organism evidence="2 3">
    <name type="scientific">Pholiota conissans</name>
    <dbReference type="NCBI Taxonomy" id="109636"/>
    <lineage>
        <taxon>Eukaryota</taxon>
        <taxon>Fungi</taxon>
        <taxon>Dikarya</taxon>
        <taxon>Basidiomycota</taxon>
        <taxon>Agaricomycotina</taxon>
        <taxon>Agaricomycetes</taxon>
        <taxon>Agaricomycetidae</taxon>
        <taxon>Agaricales</taxon>
        <taxon>Agaricineae</taxon>
        <taxon>Strophariaceae</taxon>
        <taxon>Pholiota</taxon>
    </lineage>
</organism>
<protein>
    <recommendedName>
        <fullName evidence="1">F-box domain-containing protein</fullName>
    </recommendedName>
</protein>
<dbReference type="InterPro" id="IPR036047">
    <property type="entry name" value="F-box-like_dom_sf"/>
</dbReference>
<feature type="domain" description="F-box" evidence="1">
    <location>
        <begin position="42"/>
        <end position="99"/>
    </location>
</feature>
<dbReference type="Gene3D" id="1.20.1280.50">
    <property type="match status" value="1"/>
</dbReference>
<keyword evidence="3" id="KW-1185">Reference proteome</keyword>
<dbReference type="InterPro" id="IPR001810">
    <property type="entry name" value="F-box_dom"/>
</dbReference>
<evidence type="ECO:0000313" key="3">
    <source>
        <dbReference type="Proteomes" id="UP000807469"/>
    </source>
</evidence>
<dbReference type="InterPro" id="IPR032675">
    <property type="entry name" value="LRR_dom_sf"/>
</dbReference>